<dbReference type="NCBIfam" id="TIGR01140">
    <property type="entry name" value="L_thr_O3P_dcar"/>
    <property type="match status" value="1"/>
</dbReference>
<keyword evidence="13" id="KW-1185">Reference proteome</keyword>
<dbReference type="InterPro" id="IPR015421">
    <property type="entry name" value="PyrdxlP-dep_Trfase_major"/>
</dbReference>
<dbReference type="EC" id="4.1.1.81" evidence="4"/>
<dbReference type="AlphaFoldDB" id="A0A918NXR1"/>
<dbReference type="EMBL" id="BMYX01000001">
    <property type="protein sequence ID" value="GGY05350.1"/>
    <property type="molecule type" value="Genomic_DNA"/>
</dbReference>
<dbReference type="Gene3D" id="3.90.1150.10">
    <property type="entry name" value="Aspartate Aminotransferase, domain 1"/>
    <property type="match status" value="1"/>
</dbReference>
<evidence type="ECO:0000313" key="12">
    <source>
        <dbReference type="EMBL" id="GGY05350.1"/>
    </source>
</evidence>
<evidence type="ECO:0000256" key="9">
    <source>
        <dbReference type="ARBA" id="ARBA00029996"/>
    </source>
</evidence>
<dbReference type="SUPFAM" id="SSF53383">
    <property type="entry name" value="PLP-dependent transferases"/>
    <property type="match status" value="1"/>
</dbReference>
<evidence type="ECO:0000256" key="5">
    <source>
        <dbReference type="ARBA" id="ARBA00021531"/>
    </source>
</evidence>
<keyword evidence="8" id="KW-0456">Lyase</keyword>
<keyword evidence="7" id="KW-0663">Pyridoxal phosphate</keyword>
<evidence type="ECO:0000256" key="6">
    <source>
        <dbReference type="ARBA" id="ARBA00022573"/>
    </source>
</evidence>
<name>A0A918NXR1_9NEIS</name>
<comment type="catalytic activity">
    <reaction evidence="10">
        <text>O-phospho-L-threonine + H(+) = (R)-1-aminopropan-2-yl phosphate + CO2</text>
        <dbReference type="Rhea" id="RHEA:11492"/>
        <dbReference type="ChEBI" id="CHEBI:15378"/>
        <dbReference type="ChEBI" id="CHEBI:16526"/>
        <dbReference type="ChEBI" id="CHEBI:58563"/>
        <dbReference type="ChEBI" id="CHEBI:58675"/>
        <dbReference type="EC" id="4.1.1.81"/>
    </reaction>
</comment>
<dbReference type="InterPro" id="IPR015422">
    <property type="entry name" value="PyrdxlP-dep_Trfase_small"/>
</dbReference>
<dbReference type="InterPro" id="IPR005860">
    <property type="entry name" value="CobD"/>
</dbReference>
<keyword evidence="6" id="KW-0169">Cobalamin biosynthesis</keyword>
<dbReference type="PANTHER" id="PTHR42885:SF1">
    <property type="entry name" value="THREONINE-PHOSPHATE DECARBOXYLASE"/>
    <property type="match status" value="1"/>
</dbReference>
<evidence type="ECO:0000256" key="3">
    <source>
        <dbReference type="ARBA" id="ARBA00004953"/>
    </source>
</evidence>
<proteinExistence type="predicted"/>
<dbReference type="InterPro" id="IPR004839">
    <property type="entry name" value="Aminotransferase_I/II_large"/>
</dbReference>
<dbReference type="GO" id="GO:0009236">
    <property type="term" value="P:cobalamin biosynthetic process"/>
    <property type="evidence" value="ECO:0007669"/>
    <property type="project" value="UniProtKB-KW"/>
</dbReference>
<evidence type="ECO:0000256" key="8">
    <source>
        <dbReference type="ARBA" id="ARBA00023239"/>
    </source>
</evidence>
<protein>
    <recommendedName>
        <fullName evidence="5">Putative 8-amino-7-oxononanoate synthase</fullName>
        <ecNumber evidence="4">4.1.1.81</ecNumber>
    </recommendedName>
    <alternativeName>
        <fullName evidence="9">L-threonine-O-3-phosphate decarboxylase</fullName>
    </alternativeName>
</protein>
<dbReference type="PANTHER" id="PTHR42885">
    <property type="entry name" value="HISTIDINOL-PHOSPHATE AMINOTRANSFERASE-RELATED"/>
    <property type="match status" value="1"/>
</dbReference>
<dbReference type="InterPro" id="IPR015424">
    <property type="entry name" value="PyrdxlP-dep_Trfase"/>
</dbReference>
<dbReference type="Proteomes" id="UP000645257">
    <property type="component" value="Unassembled WGS sequence"/>
</dbReference>
<dbReference type="CDD" id="cd00609">
    <property type="entry name" value="AAT_like"/>
    <property type="match status" value="1"/>
</dbReference>
<dbReference type="RefSeq" id="WP_189530745.1">
    <property type="nucleotide sequence ID" value="NZ_BMYX01000001.1"/>
</dbReference>
<reference evidence="12" key="2">
    <citation type="submission" date="2020-09" db="EMBL/GenBank/DDBJ databases">
        <authorList>
            <person name="Sun Q."/>
            <person name="Kim S."/>
        </authorList>
    </citation>
    <scope>NUCLEOTIDE SEQUENCE</scope>
    <source>
        <strain evidence="12">KCTC 32182</strain>
    </source>
</reference>
<evidence type="ECO:0000256" key="2">
    <source>
        <dbReference type="ARBA" id="ARBA00003444"/>
    </source>
</evidence>
<accession>A0A918NXR1</accession>
<evidence type="ECO:0000256" key="10">
    <source>
        <dbReference type="ARBA" id="ARBA00048531"/>
    </source>
</evidence>
<dbReference type="GO" id="GO:0030170">
    <property type="term" value="F:pyridoxal phosphate binding"/>
    <property type="evidence" value="ECO:0007669"/>
    <property type="project" value="InterPro"/>
</dbReference>
<comment type="function">
    <text evidence="2">Decarboxylates L-threonine-O-3-phosphate to yield (R)-1-amino-2-propanol O-2-phosphate, the precursor for the linkage between the nucleotide loop and the corrin ring in cobalamin.</text>
</comment>
<dbReference type="Gene3D" id="3.40.640.10">
    <property type="entry name" value="Type I PLP-dependent aspartate aminotransferase-like (Major domain)"/>
    <property type="match status" value="1"/>
</dbReference>
<comment type="caution">
    <text evidence="12">The sequence shown here is derived from an EMBL/GenBank/DDBJ whole genome shotgun (WGS) entry which is preliminary data.</text>
</comment>
<gene>
    <name evidence="12" type="primary">cobC</name>
    <name evidence="12" type="ORF">GCM10011289_04950</name>
</gene>
<sequence>MDIVSTPPHHGGDLERAMARYGGEARDWIDLSSGIAPAPYPLPPVPPRVWQRLPDGDQALLDAARRYYDCDTLLATAGSQAAIALLPRLWPSSRVGVLAPSYAEHAWQWLRQGHAIVALSGETDIERHLDTLDVLVLVNPNNPDCRRWPRARLLDWHRRLAARRATLIVDEAFADADNGESLLPCMPRDGLIVLRSVGKFFGLAGVRLGFVAAAPALLQRMEREFGPWSVGGPAQWAATLALGDTEWQTRQRNTLADASRRLARDLSDAGLAPAGCHPLMHWCPAGDARGWHEALAGERIWTRLFGEPAGLRFGPLPATLHDEFARRLARAAKEMTP</sequence>
<evidence type="ECO:0000256" key="7">
    <source>
        <dbReference type="ARBA" id="ARBA00022898"/>
    </source>
</evidence>
<evidence type="ECO:0000256" key="1">
    <source>
        <dbReference type="ARBA" id="ARBA00001933"/>
    </source>
</evidence>
<dbReference type="Pfam" id="PF00155">
    <property type="entry name" value="Aminotran_1_2"/>
    <property type="match status" value="1"/>
</dbReference>
<evidence type="ECO:0000313" key="13">
    <source>
        <dbReference type="Proteomes" id="UP000645257"/>
    </source>
</evidence>
<comment type="pathway">
    <text evidence="3">Cofactor biosynthesis; adenosylcobalamin biosynthesis.</text>
</comment>
<evidence type="ECO:0000259" key="11">
    <source>
        <dbReference type="Pfam" id="PF00155"/>
    </source>
</evidence>
<feature type="domain" description="Aminotransferase class I/classII large" evidence="11">
    <location>
        <begin position="57"/>
        <end position="274"/>
    </location>
</feature>
<dbReference type="GO" id="GO:0048472">
    <property type="term" value="F:threonine-phosphate decarboxylase activity"/>
    <property type="evidence" value="ECO:0007669"/>
    <property type="project" value="UniProtKB-EC"/>
</dbReference>
<reference evidence="12" key="1">
    <citation type="journal article" date="2014" name="Int. J. Syst. Evol. Microbiol.">
        <title>Complete genome sequence of Corynebacterium casei LMG S-19264T (=DSM 44701T), isolated from a smear-ripened cheese.</title>
        <authorList>
            <consortium name="US DOE Joint Genome Institute (JGI-PGF)"/>
            <person name="Walter F."/>
            <person name="Albersmeier A."/>
            <person name="Kalinowski J."/>
            <person name="Ruckert C."/>
        </authorList>
    </citation>
    <scope>NUCLEOTIDE SEQUENCE</scope>
    <source>
        <strain evidence="12">KCTC 32182</strain>
    </source>
</reference>
<organism evidence="12 13">
    <name type="scientific">Paludibacterium paludis</name>
    <dbReference type="NCBI Taxonomy" id="1225769"/>
    <lineage>
        <taxon>Bacteria</taxon>
        <taxon>Pseudomonadati</taxon>
        <taxon>Pseudomonadota</taxon>
        <taxon>Betaproteobacteria</taxon>
        <taxon>Neisseriales</taxon>
        <taxon>Chromobacteriaceae</taxon>
        <taxon>Paludibacterium</taxon>
    </lineage>
</organism>
<comment type="cofactor">
    <cofactor evidence="1">
        <name>pyridoxal 5'-phosphate</name>
        <dbReference type="ChEBI" id="CHEBI:597326"/>
    </cofactor>
</comment>
<evidence type="ECO:0000256" key="4">
    <source>
        <dbReference type="ARBA" id="ARBA00012285"/>
    </source>
</evidence>